<name>A0A6N6NML6_9ACTN</name>
<dbReference type="SMART" id="SM00490">
    <property type="entry name" value="HELICc"/>
    <property type="match status" value="1"/>
</dbReference>
<dbReference type="InterPro" id="IPR047112">
    <property type="entry name" value="RecG/Mfd"/>
</dbReference>
<protein>
    <recommendedName>
        <fullName evidence="8">Probable DNA 3'-5' helicase RecG</fullName>
    </recommendedName>
</protein>
<dbReference type="Pfam" id="PF00270">
    <property type="entry name" value="DEAD"/>
    <property type="match status" value="1"/>
</dbReference>
<dbReference type="SUPFAM" id="SSF52540">
    <property type="entry name" value="P-loop containing nucleoside triphosphate hydrolases"/>
    <property type="match status" value="2"/>
</dbReference>
<dbReference type="PROSITE" id="PS51192">
    <property type="entry name" value="HELICASE_ATP_BIND_1"/>
    <property type="match status" value="1"/>
</dbReference>
<dbReference type="InterPro" id="IPR012340">
    <property type="entry name" value="NA-bd_OB-fold"/>
</dbReference>
<evidence type="ECO:0000256" key="8">
    <source>
        <dbReference type="ARBA" id="ARBA00049819"/>
    </source>
</evidence>
<evidence type="ECO:0000313" key="12">
    <source>
        <dbReference type="Proteomes" id="UP000468668"/>
    </source>
</evidence>
<evidence type="ECO:0000256" key="7">
    <source>
        <dbReference type="ARBA" id="ARBA00023204"/>
    </source>
</evidence>
<keyword evidence="2" id="KW-0227">DNA damage</keyword>
<reference evidence="11 12" key="1">
    <citation type="submission" date="2019-09" db="EMBL/GenBank/DDBJ databases">
        <title>Whole genome shotgun sequencing (WGS) of Ellagibacter isourolithinifaciens DSM 104140(T) and Adlercreutzia muris DSM 29508(T).</title>
        <authorList>
            <person name="Stoll D.A."/>
            <person name="Danylec N."/>
            <person name="Huch M."/>
        </authorList>
    </citation>
    <scope>NUCLEOTIDE SEQUENCE [LARGE SCALE GENOMIC DNA]</scope>
    <source>
        <strain evidence="11 12">DSM 104140</strain>
    </source>
</reference>
<dbReference type="SMART" id="SM00487">
    <property type="entry name" value="DEXDc"/>
    <property type="match status" value="1"/>
</dbReference>
<accession>A0A6N6NML6</accession>
<gene>
    <name evidence="11" type="ORF">F8C90_04200</name>
</gene>
<dbReference type="InterPro" id="IPR011545">
    <property type="entry name" value="DEAD/DEAH_box_helicase_dom"/>
</dbReference>
<dbReference type="InterPro" id="IPR045562">
    <property type="entry name" value="RecG_dom3_C"/>
</dbReference>
<keyword evidence="12" id="KW-1185">Reference proteome</keyword>
<feature type="domain" description="Helicase C-terminal" evidence="10">
    <location>
        <begin position="488"/>
        <end position="662"/>
    </location>
</feature>
<evidence type="ECO:0000256" key="5">
    <source>
        <dbReference type="ARBA" id="ARBA00022840"/>
    </source>
</evidence>
<dbReference type="AlphaFoldDB" id="A0A6N6NML6"/>
<dbReference type="Pfam" id="PF17191">
    <property type="entry name" value="RecG_wedge"/>
    <property type="match status" value="1"/>
</dbReference>
<keyword evidence="1" id="KW-0547">Nucleotide-binding</keyword>
<dbReference type="InterPro" id="IPR027417">
    <property type="entry name" value="P-loop_NTPase"/>
</dbReference>
<evidence type="ECO:0000256" key="1">
    <source>
        <dbReference type="ARBA" id="ARBA00022741"/>
    </source>
</evidence>
<dbReference type="Gene3D" id="2.40.50.140">
    <property type="entry name" value="Nucleic acid-binding proteins"/>
    <property type="match status" value="1"/>
</dbReference>
<dbReference type="Pfam" id="PF19833">
    <property type="entry name" value="RecG_dom3_C"/>
    <property type="match status" value="1"/>
</dbReference>
<comment type="caution">
    <text evidence="11">The sequence shown here is derived from an EMBL/GenBank/DDBJ whole genome shotgun (WGS) entry which is preliminary data.</text>
</comment>
<dbReference type="OrthoDB" id="9804325at2"/>
<evidence type="ECO:0000256" key="3">
    <source>
        <dbReference type="ARBA" id="ARBA00022801"/>
    </source>
</evidence>
<dbReference type="PANTHER" id="PTHR47964:SF1">
    <property type="entry name" value="ATP-DEPENDENT DNA HELICASE HOMOLOG RECG, CHLOROPLASTIC"/>
    <property type="match status" value="1"/>
</dbReference>
<evidence type="ECO:0000259" key="9">
    <source>
        <dbReference type="PROSITE" id="PS51192"/>
    </source>
</evidence>
<evidence type="ECO:0000313" key="11">
    <source>
        <dbReference type="EMBL" id="KAB1641118.1"/>
    </source>
</evidence>
<dbReference type="GO" id="GO:0003677">
    <property type="term" value="F:DNA binding"/>
    <property type="evidence" value="ECO:0007669"/>
    <property type="project" value="UniProtKB-KW"/>
</dbReference>
<dbReference type="GO" id="GO:0003678">
    <property type="term" value="F:DNA helicase activity"/>
    <property type="evidence" value="ECO:0007669"/>
    <property type="project" value="TreeGrafter"/>
</dbReference>
<dbReference type="PROSITE" id="PS51194">
    <property type="entry name" value="HELICASE_CTER"/>
    <property type="match status" value="1"/>
</dbReference>
<keyword evidence="4 11" id="KW-0347">Helicase</keyword>
<dbReference type="EMBL" id="WAJR01000007">
    <property type="protein sequence ID" value="KAB1641118.1"/>
    <property type="molecule type" value="Genomic_DNA"/>
</dbReference>
<evidence type="ECO:0000256" key="6">
    <source>
        <dbReference type="ARBA" id="ARBA00023125"/>
    </source>
</evidence>
<dbReference type="Gene3D" id="3.40.50.300">
    <property type="entry name" value="P-loop containing nucleotide triphosphate hydrolases"/>
    <property type="match status" value="2"/>
</dbReference>
<evidence type="ECO:0000259" key="10">
    <source>
        <dbReference type="PROSITE" id="PS51194"/>
    </source>
</evidence>
<dbReference type="InterPro" id="IPR033454">
    <property type="entry name" value="RecG_wedge"/>
</dbReference>
<keyword evidence="3" id="KW-0378">Hydrolase</keyword>
<proteinExistence type="predicted"/>
<sequence length="729" mass="78988">MPDRLQATLGLDEPVSRVRLVSPARAKALEKLGIRTVRGLITHFPRRYIDLSARETAASARIGESCTIEGVIHDVKLKRPKPRLTLVEIGVTDSTGVVIVTAFRQPWLAEQLSAGMRVAIAGKIEFNYGFKRMVNPQILPLEGSDAPAHGLVIPVHPAGEKVTPALMRRFVSNALELAEGVLDPMPLELRVKYRLVSRQVAFRAIHFPESLAEAHEARRRLAYEEVLLLELHLMQQGAARSRGHVPTAHEIAGPRMQALDAAIPFTLTDEQQQARLDILGEMAQPHAMSRMLLGDVGTGKTVVAAFAIAAAADTGGQALLLAPTEVLAQQHERSLGKLFDAAGITHAVLTGSTLESERAELLSRLAAGSLDVLIGTHALLEDDVRPSNLTLAVIDEQQRFGVAQRAKLLAKGDAPDALFLTATPIPRTLALALFGNLTLTYLKHRPHDAARRTTRVLAKSERGYAYDAAREALGRGEQVYVVCPLVGKDTQERDAMAGEGAAASREEPDGGAYHPMVAIEDDADLEHDDVAAATREAEMLQGSTFFDWRVELLHGGLPSSEKQQVMQRFHDNETQVLVATTVIEVGVDVPNATVMIVEDADRFGLSQLHQLRGRVGRGEKSAQVFLVSASKQDVALERLRAMETCDDGFELARIDLSLRREGDILGNRQSGASVLKLVNVVRDGGLIEAAHADARELLENDPDLDAADHAALGREVRLLLGATRVGEGG</sequence>
<dbReference type="InterPro" id="IPR014001">
    <property type="entry name" value="Helicase_ATP-bd"/>
</dbReference>
<dbReference type="SUPFAM" id="SSF50249">
    <property type="entry name" value="Nucleic acid-binding proteins"/>
    <property type="match status" value="1"/>
</dbReference>
<evidence type="ECO:0000256" key="4">
    <source>
        <dbReference type="ARBA" id="ARBA00022806"/>
    </source>
</evidence>
<dbReference type="Pfam" id="PF00271">
    <property type="entry name" value="Helicase_C"/>
    <property type="match status" value="1"/>
</dbReference>
<dbReference type="GO" id="GO:0006281">
    <property type="term" value="P:DNA repair"/>
    <property type="evidence" value="ECO:0007669"/>
    <property type="project" value="UniProtKB-KW"/>
</dbReference>
<dbReference type="PANTHER" id="PTHR47964">
    <property type="entry name" value="ATP-DEPENDENT DNA HELICASE HOMOLOG RECG, CHLOROPLASTIC"/>
    <property type="match status" value="1"/>
</dbReference>
<keyword evidence="6" id="KW-0238">DNA-binding</keyword>
<keyword evidence="5" id="KW-0067">ATP-binding</keyword>
<dbReference type="GO" id="GO:0016787">
    <property type="term" value="F:hydrolase activity"/>
    <property type="evidence" value="ECO:0007669"/>
    <property type="project" value="UniProtKB-KW"/>
</dbReference>
<dbReference type="CDD" id="cd04488">
    <property type="entry name" value="RecG_wedge_OBF"/>
    <property type="match status" value="1"/>
</dbReference>
<dbReference type="Proteomes" id="UP000468668">
    <property type="component" value="Unassembled WGS sequence"/>
</dbReference>
<organism evidence="11 12">
    <name type="scientific">Ellagibacter isourolithinifaciens</name>
    <dbReference type="NCBI Taxonomy" id="2137581"/>
    <lineage>
        <taxon>Bacteria</taxon>
        <taxon>Bacillati</taxon>
        <taxon>Actinomycetota</taxon>
        <taxon>Coriobacteriia</taxon>
        <taxon>Eggerthellales</taxon>
        <taxon>Eggerthellaceae</taxon>
        <taxon>Ellagibacter</taxon>
    </lineage>
</organism>
<keyword evidence="7" id="KW-0234">DNA repair</keyword>
<dbReference type="GO" id="GO:0005524">
    <property type="term" value="F:ATP binding"/>
    <property type="evidence" value="ECO:0007669"/>
    <property type="project" value="UniProtKB-KW"/>
</dbReference>
<evidence type="ECO:0000256" key="2">
    <source>
        <dbReference type="ARBA" id="ARBA00022763"/>
    </source>
</evidence>
<feature type="domain" description="Helicase ATP-binding" evidence="9">
    <location>
        <begin position="281"/>
        <end position="442"/>
    </location>
</feature>
<dbReference type="InterPro" id="IPR001650">
    <property type="entry name" value="Helicase_C-like"/>
</dbReference>